<dbReference type="RefSeq" id="WP_117315563.1">
    <property type="nucleotide sequence ID" value="NZ_QQSW01000003.1"/>
</dbReference>
<dbReference type="SMART" id="SM00481">
    <property type="entry name" value="POLIIIAc"/>
    <property type="match status" value="1"/>
</dbReference>
<dbReference type="PANTHER" id="PTHR42924">
    <property type="entry name" value="EXONUCLEASE"/>
    <property type="match status" value="1"/>
</dbReference>
<dbReference type="InterPro" id="IPR052018">
    <property type="entry name" value="PHP_domain"/>
</dbReference>
<protein>
    <recommendedName>
        <fullName evidence="1">Polymerase/histidinol phosphatase N-terminal domain-containing protein</fullName>
    </recommendedName>
</protein>
<comment type="caution">
    <text evidence="2">The sequence shown here is derived from an EMBL/GenBank/DDBJ whole genome shotgun (WGS) entry which is preliminary data.</text>
</comment>
<dbReference type="Proteomes" id="UP000294980">
    <property type="component" value="Unassembled WGS sequence"/>
</dbReference>
<dbReference type="InterPro" id="IPR004013">
    <property type="entry name" value="PHP_dom"/>
</dbReference>
<dbReference type="AlphaFoldDB" id="A0A4R2KQV9"/>
<dbReference type="InterPro" id="IPR003141">
    <property type="entry name" value="Pol/His_phosphatase_N"/>
</dbReference>
<dbReference type="Gene3D" id="1.10.150.650">
    <property type="match status" value="1"/>
</dbReference>
<dbReference type="InterPro" id="IPR016195">
    <property type="entry name" value="Pol/histidinol_Pase-like"/>
</dbReference>
<reference evidence="2 3" key="1">
    <citation type="submission" date="2019-03" db="EMBL/GenBank/DDBJ databases">
        <title>Genomic Encyclopedia of Type Strains, Phase IV (KMG-IV): sequencing the most valuable type-strain genomes for metagenomic binning, comparative biology and taxonomic classification.</title>
        <authorList>
            <person name="Goeker M."/>
        </authorList>
    </citation>
    <scope>NUCLEOTIDE SEQUENCE [LARGE SCALE GENOMIC DNA]</scope>
    <source>
        <strain evidence="2 3">DSM 23344</strain>
    </source>
</reference>
<dbReference type="EMBL" id="SLWX01000005">
    <property type="protein sequence ID" value="TCO76133.1"/>
    <property type="molecule type" value="Genomic_DNA"/>
</dbReference>
<dbReference type="OrthoDB" id="9804333at2"/>
<dbReference type="CDD" id="cd07438">
    <property type="entry name" value="PHP_HisPPase_AMP"/>
    <property type="match status" value="1"/>
</dbReference>
<dbReference type="GO" id="GO:0004534">
    <property type="term" value="F:5'-3' RNA exonuclease activity"/>
    <property type="evidence" value="ECO:0007669"/>
    <property type="project" value="TreeGrafter"/>
</dbReference>
<gene>
    <name evidence="2" type="ORF">EV688_10593</name>
</gene>
<evidence type="ECO:0000313" key="3">
    <source>
        <dbReference type="Proteomes" id="UP000294980"/>
    </source>
</evidence>
<organism evidence="2 3">
    <name type="scientific">Chromatocurvus halotolerans</name>
    <dbReference type="NCBI Taxonomy" id="1132028"/>
    <lineage>
        <taxon>Bacteria</taxon>
        <taxon>Pseudomonadati</taxon>
        <taxon>Pseudomonadota</taxon>
        <taxon>Gammaproteobacteria</taxon>
        <taxon>Cellvibrionales</taxon>
        <taxon>Halieaceae</taxon>
        <taxon>Chromatocurvus</taxon>
    </lineage>
</organism>
<feature type="domain" description="Polymerase/histidinol phosphatase N-terminal" evidence="1">
    <location>
        <begin position="5"/>
        <end position="70"/>
    </location>
</feature>
<dbReference type="GO" id="GO:0035312">
    <property type="term" value="F:5'-3' DNA exonuclease activity"/>
    <property type="evidence" value="ECO:0007669"/>
    <property type="project" value="TreeGrafter"/>
</dbReference>
<sequence>MTVRVDFHTHTLASDGALTPAELLGRAAEAGLAMLAVTDHDTLEGYRQIRDTAADAGVALVSGVELSSQWSGAGVHVVGLDFDPEAPALVEGIAFLQAARAARAEEIAARLEKRGVAGALAGARACAGSSQIGRPHFARWMVDAGHVPDMGAAFDRYLGRGKIGDVKAGWPSLASVTGWLADAGGIAVLAHPLQYRFTRMKLRRLLTDFRAAGGRGLEILSGRQEATQTAAMARLAADFDLYASVGSDFHHDGPYRPSLGVESRLMAGVPNVVDLLQARAGSPGGTSPRQSRKSQT</sequence>
<dbReference type="SUPFAM" id="SSF89550">
    <property type="entry name" value="PHP domain-like"/>
    <property type="match status" value="1"/>
</dbReference>
<dbReference type="Gene3D" id="3.20.20.140">
    <property type="entry name" value="Metal-dependent hydrolases"/>
    <property type="match status" value="1"/>
</dbReference>
<keyword evidence="3" id="KW-1185">Reference proteome</keyword>
<name>A0A4R2KQV9_9GAMM</name>
<dbReference type="PANTHER" id="PTHR42924:SF3">
    <property type="entry name" value="POLYMERASE_HISTIDINOL PHOSPHATASE N-TERMINAL DOMAIN-CONTAINING PROTEIN"/>
    <property type="match status" value="1"/>
</dbReference>
<dbReference type="Pfam" id="PF02811">
    <property type="entry name" value="PHP"/>
    <property type="match status" value="1"/>
</dbReference>
<accession>A0A4R2KQV9</accession>
<evidence type="ECO:0000313" key="2">
    <source>
        <dbReference type="EMBL" id="TCO76133.1"/>
    </source>
</evidence>
<evidence type="ECO:0000259" key="1">
    <source>
        <dbReference type="SMART" id="SM00481"/>
    </source>
</evidence>
<proteinExistence type="predicted"/>